<protein>
    <submittedName>
        <fullName evidence="2">Uncharacterized protein</fullName>
    </submittedName>
</protein>
<keyword evidence="1" id="KW-0812">Transmembrane</keyword>
<proteinExistence type="predicted"/>
<feature type="transmembrane region" description="Helical" evidence="1">
    <location>
        <begin position="74"/>
        <end position="93"/>
    </location>
</feature>
<keyword evidence="1" id="KW-0472">Membrane</keyword>
<name>A0A3B0SW24_9ZZZZ</name>
<gene>
    <name evidence="2" type="ORF">MNBD_BACTEROID03-1002</name>
</gene>
<evidence type="ECO:0000256" key="1">
    <source>
        <dbReference type="SAM" id="Phobius"/>
    </source>
</evidence>
<dbReference type="AlphaFoldDB" id="A0A3B0SW24"/>
<organism evidence="2">
    <name type="scientific">hydrothermal vent metagenome</name>
    <dbReference type="NCBI Taxonomy" id="652676"/>
    <lineage>
        <taxon>unclassified sequences</taxon>
        <taxon>metagenomes</taxon>
        <taxon>ecological metagenomes</taxon>
    </lineage>
</organism>
<accession>A0A3B0SW24</accession>
<keyword evidence="1" id="KW-1133">Transmembrane helix</keyword>
<dbReference type="EMBL" id="UOEL01000014">
    <property type="protein sequence ID" value="VAW10145.1"/>
    <property type="molecule type" value="Genomic_DNA"/>
</dbReference>
<reference evidence="2" key="1">
    <citation type="submission" date="2018-06" db="EMBL/GenBank/DDBJ databases">
        <authorList>
            <person name="Zhirakovskaya E."/>
        </authorList>
    </citation>
    <scope>NUCLEOTIDE SEQUENCE</scope>
</reference>
<evidence type="ECO:0000313" key="2">
    <source>
        <dbReference type="EMBL" id="VAW10145.1"/>
    </source>
</evidence>
<sequence length="149" mass="17335">MELDNIQKLLEKYFEATTTVAEEETLRTYFSQESVATHLEQYAPMFHCFNKAKDERFTKQLTLSPTTNASRKNLYKWLSVAAVAVLMIGMYFGKGYQNQLQLEQEQAEYAYQETKKAFALLAANLERGTNKIAYLNEFEQAKQKIYNDN</sequence>